<dbReference type="RefSeq" id="WP_133617737.1">
    <property type="nucleotide sequence ID" value="NZ_SNYA01000009.1"/>
</dbReference>
<reference evidence="3 4" key="1">
    <citation type="submission" date="2019-03" db="EMBL/GenBank/DDBJ databases">
        <title>Genomic analyses of the natural microbiome of Caenorhabditis elegans.</title>
        <authorList>
            <person name="Samuel B."/>
        </authorList>
    </citation>
    <scope>NUCLEOTIDE SEQUENCE [LARGE SCALE GENOMIC DNA]</scope>
    <source>
        <strain evidence="3 4">JUb18</strain>
    </source>
</reference>
<accession>A0A4R6RRS4</accession>
<feature type="domain" description="CT398-like coiled coil hairpin" evidence="2">
    <location>
        <begin position="14"/>
        <end position="191"/>
    </location>
</feature>
<evidence type="ECO:0000313" key="4">
    <source>
        <dbReference type="Proteomes" id="UP000295601"/>
    </source>
</evidence>
<dbReference type="PANTHER" id="PTHR39082:SF1">
    <property type="entry name" value="SCAVENGER RECEPTOR CLASS A MEMBER 3"/>
    <property type="match status" value="1"/>
</dbReference>
<dbReference type="Pfam" id="PF24481">
    <property type="entry name" value="CT398_CC"/>
    <property type="match status" value="1"/>
</dbReference>
<keyword evidence="4" id="KW-1185">Reference proteome</keyword>
<dbReference type="Gene3D" id="1.10.287.1490">
    <property type="match status" value="1"/>
</dbReference>
<proteinExistence type="predicted"/>
<dbReference type="InterPro" id="IPR052376">
    <property type="entry name" value="Oxidative_Scav/Glycosyltrans"/>
</dbReference>
<sequence>MKASPRQQRLLLDLQDLDTTIARLRRKRSTLPERAGLDGLSGEIAATREGYMAAQRELDTHTAEIERIETDVKMVRQRRARDEELIAVSTSSKEAQALQSELETLARRLGELEERELAVMEEQETAQAAFSDAERALNGVDARRAELQAAIDAAESTIDRELASNAEERAGLAAELQRDVLGLYEELRARIGIGAARLRGNVSEASNMALAPAELSNIRSAAPDELVFCPGTGAILVRGDDE</sequence>
<dbReference type="PANTHER" id="PTHR39082">
    <property type="entry name" value="PHOSPHOLIPASE C-BETA-2-RELATED"/>
    <property type="match status" value="1"/>
</dbReference>
<dbReference type="AlphaFoldDB" id="A0A4R6RRS4"/>
<dbReference type="OrthoDB" id="9784388at2"/>
<dbReference type="Proteomes" id="UP000295601">
    <property type="component" value="Unassembled WGS sequence"/>
</dbReference>
<dbReference type="InterPro" id="IPR056003">
    <property type="entry name" value="CT398_CC_hairpin"/>
</dbReference>
<protein>
    <recommendedName>
        <fullName evidence="2">CT398-like coiled coil hairpin domain-containing protein</fullName>
    </recommendedName>
</protein>
<evidence type="ECO:0000259" key="2">
    <source>
        <dbReference type="Pfam" id="PF24481"/>
    </source>
</evidence>
<dbReference type="EMBL" id="SNYA01000009">
    <property type="protein sequence ID" value="TDP89472.1"/>
    <property type="molecule type" value="Genomic_DNA"/>
</dbReference>
<evidence type="ECO:0000313" key="3">
    <source>
        <dbReference type="EMBL" id="TDP89472.1"/>
    </source>
</evidence>
<name>A0A4R6RRS4_9MICO</name>
<keyword evidence="1" id="KW-0175">Coiled coil</keyword>
<organism evidence="3 4">
    <name type="scientific">Leucobacter luti</name>
    <dbReference type="NCBI Taxonomy" id="340320"/>
    <lineage>
        <taxon>Bacteria</taxon>
        <taxon>Bacillati</taxon>
        <taxon>Actinomycetota</taxon>
        <taxon>Actinomycetes</taxon>
        <taxon>Micrococcales</taxon>
        <taxon>Microbacteriaceae</taxon>
        <taxon>Leucobacter</taxon>
    </lineage>
</organism>
<feature type="coiled-coil region" evidence="1">
    <location>
        <begin position="51"/>
        <end position="164"/>
    </location>
</feature>
<comment type="caution">
    <text evidence="3">The sequence shown here is derived from an EMBL/GenBank/DDBJ whole genome shotgun (WGS) entry which is preliminary data.</text>
</comment>
<gene>
    <name evidence="3" type="ORF">EDF62_3201</name>
</gene>
<evidence type="ECO:0000256" key="1">
    <source>
        <dbReference type="SAM" id="Coils"/>
    </source>
</evidence>